<keyword evidence="3" id="KW-0687">Ribonucleoprotein</keyword>
<dbReference type="InterPro" id="IPR001780">
    <property type="entry name" value="Ribosomal_eL33"/>
</dbReference>
<dbReference type="InterPro" id="IPR038661">
    <property type="entry name" value="Ribosomal_eL33_sf"/>
</dbReference>
<dbReference type="GO" id="GO:0005840">
    <property type="term" value="C:ribosome"/>
    <property type="evidence" value="ECO:0007669"/>
    <property type="project" value="UniProtKB-KW"/>
</dbReference>
<dbReference type="SUPFAM" id="SSF50447">
    <property type="entry name" value="Translation proteins"/>
    <property type="match status" value="1"/>
</dbReference>
<proteinExistence type="evidence at transcript level"/>
<organism evidence="5">
    <name type="scientific">Amphidinium carterae</name>
    <name type="common">Dinoflagellate</name>
    <dbReference type="NCBI Taxonomy" id="2961"/>
    <lineage>
        <taxon>Eukaryota</taxon>
        <taxon>Sar</taxon>
        <taxon>Alveolata</taxon>
        <taxon>Dinophyceae</taxon>
        <taxon>Amphidiniales</taxon>
        <taxon>Amphidiniaceae</taxon>
        <taxon>Amphidinium</taxon>
    </lineage>
</organism>
<dbReference type="GO" id="GO:0006412">
    <property type="term" value="P:translation"/>
    <property type="evidence" value="ECO:0007669"/>
    <property type="project" value="InterPro"/>
</dbReference>
<comment type="similarity">
    <text evidence="1">Belongs to the eukaryotic ribosomal protein eL33 family.</text>
</comment>
<protein>
    <submittedName>
        <fullName evidence="5">Ribosomal protein L35A</fullName>
    </submittedName>
</protein>
<dbReference type="Pfam" id="PF01247">
    <property type="entry name" value="Ribosomal_L35Ae"/>
    <property type="match status" value="1"/>
</dbReference>
<dbReference type="GO" id="GO:1990904">
    <property type="term" value="C:ribonucleoprotein complex"/>
    <property type="evidence" value="ECO:0007669"/>
    <property type="project" value="UniProtKB-KW"/>
</dbReference>
<dbReference type="GO" id="GO:0003735">
    <property type="term" value="F:structural constituent of ribosome"/>
    <property type="evidence" value="ECO:0007669"/>
    <property type="project" value="InterPro"/>
</dbReference>
<dbReference type="Gene3D" id="2.40.10.190">
    <property type="entry name" value="translation elongation factor selb, chain A, domain 4"/>
    <property type="match status" value="1"/>
</dbReference>
<name>F8QQJ4_AMPCA</name>
<accession>F8QQJ4</accession>
<keyword evidence="2 5" id="KW-0689">Ribosomal protein</keyword>
<evidence type="ECO:0000256" key="4">
    <source>
        <dbReference type="SAM" id="MobiDB-lite"/>
    </source>
</evidence>
<dbReference type="HAMAP" id="MF_00573">
    <property type="entry name" value="Ribosomal_eL33"/>
    <property type="match status" value="1"/>
</dbReference>
<dbReference type="EMBL" id="GU373002">
    <property type="protein sequence ID" value="ADV03040.1"/>
    <property type="molecule type" value="mRNA"/>
</dbReference>
<sequence length="130" mass="14733">MVCPESKPVEKKVSKKTGKTKSKKQVATRLYTKACILGHKRSRANSYPTVTLLKLQGVLTRQDTAFYLGKKVAYVYRAKTEKRNSKWRILWGKIRCPHGNSGVVRAKFKNNMPPSAFGAQCRVMLYPSVI</sequence>
<dbReference type="AlphaFoldDB" id="F8QQJ4"/>
<reference evidence="5" key="1">
    <citation type="journal article" date="2011" name="PLoS ONE">
        <title>Spliced Leader RNAs, Mitochondrial Gene Frameshifts and Multi-Protein Phylogeny Expand Support for the Genus Perkinsus as a Unique Group of Alveolates.</title>
        <authorList>
            <person name="Zhang H."/>
            <person name="Campbell D.A."/>
            <person name="Sturm N.R."/>
            <person name="Dungan C.F."/>
            <person name="Lin S."/>
        </authorList>
    </citation>
    <scope>NUCLEOTIDE SEQUENCE</scope>
    <source>
        <strain evidence="5">CCMP1314</strain>
    </source>
</reference>
<evidence type="ECO:0000256" key="1">
    <source>
        <dbReference type="ARBA" id="ARBA00009269"/>
    </source>
</evidence>
<evidence type="ECO:0000256" key="2">
    <source>
        <dbReference type="ARBA" id="ARBA00022980"/>
    </source>
</evidence>
<evidence type="ECO:0000313" key="5">
    <source>
        <dbReference type="EMBL" id="ADV03040.1"/>
    </source>
</evidence>
<feature type="region of interest" description="Disordered" evidence="4">
    <location>
        <begin position="1"/>
        <end position="22"/>
    </location>
</feature>
<evidence type="ECO:0000256" key="3">
    <source>
        <dbReference type="ARBA" id="ARBA00023274"/>
    </source>
</evidence>
<feature type="compositionally biased region" description="Basic residues" evidence="4">
    <location>
        <begin position="13"/>
        <end position="22"/>
    </location>
</feature>
<dbReference type="PANTHER" id="PTHR10902">
    <property type="entry name" value="60S RIBOSOMAL PROTEIN L35A"/>
    <property type="match status" value="1"/>
</dbReference>
<gene>
    <name evidence="5" type="primary">RP-L35A</name>
</gene>
<dbReference type="FunFam" id="2.40.10.190:FF:000001">
    <property type="entry name" value="60S ribosomal protein L35a"/>
    <property type="match status" value="1"/>
</dbReference>
<dbReference type="InterPro" id="IPR009000">
    <property type="entry name" value="Transl_B-barrel_sf"/>
</dbReference>